<evidence type="ECO:0000313" key="2">
    <source>
        <dbReference type="Proteomes" id="UP000479938"/>
    </source>
</evidence>
<evidence type="ECO:0008006" key="3">
    <source>
        <dbReference type="Google" id="ProtNLM"/>
    </source>
</evidence>
<accession>A0A6J4GMD3</accession>
<proteinExistence type="predicted"/>
<dbReference type="RefSeq" id="WP_173971552.1">
    <property type="nucleotide sequence ID" value="NZ_CADCSU010000108.1"/>
</dbReference>
<dbReference type="AlphaFoldDB" id="A0A6J4GMD3"/>
<dbReference type="EMBL" id="CADCSU010000108">
    <property type="protein sequence ID" value="CAA9200252.1"/>
    <property type="molecule type" value="Genomic_DNA"/>
</dbReference>
<sequence>MEVIEVESSYYDEAFANPYHIFNAGVFNSINSYKAEKVYYLLFKDSKIRMGIILGVRAGIAYSPFSAPFGGFQYLNSDIGIDQIDAGLKSLEEWSTSKLIREIKIVLPPLFYNRNFLVKLTNSLYRFGYTEINKDVNYQFLTDKLDEQYSSKIWYNARKNLKKSNNSNLEFRKLESSEGQIAYDIIAQNRSSRGFPLRMTWEQVKETTSVIPADFFVVLKDDQIIASAIVFHVASKIVQVIYWGDLPQFSECKTMNFLSFQIFKYYKENNIEIIDIGPSTENSIPNYGLCEFKESIGCDLSLKSTYLKINHNVHH</sequence>
<organism evidence="1 2">
    <name type="scientific">Flavobacterium bizetiae</name>
    <dbReference type="NCBI Taxonomy" id="2704140"/>
    <lineage>
        <taxon>Bacteria</taxon>
        <taxon>Pseudomonadati</taxon>
        <taxon>Bacteroidota</taxon>
        <taxon>Flavobacteriia</taxon>
        <taxon>Flavobacteriales</taxon>
        <taxon>Flavobacteriaceae</taxon>
        <taxon>Flavobacterium</taxon>
    </lineage>
</organism>
<keyword evidence="2" id="KW-1185">Reference proteome</keyword>
<protein>
    <recommendedName>
        <fullName evidence="3">BioF2-like acetyltransferase domain-containing protein</fullName>
    </recommendedName>
</protein>
<reference evidence="1 2" key="1">
    <citation type="submission" date="2020-02" db="EMBL/GenBank/DDBJ databases">
        <authorList>
            <person name="Criscuolo A."/>
        </authorList>
    </citation>
    <scope>NUCLEOTIDE SEQUENCE [LARGE SCALE GENOMIC DNA]</scope>
    <source>
        <strain evidence="1">CIP105534</strain>
    </source>
</reference>
<dbReference type="Gene3D" id="3.40.630.30">
    <property type="match status" value="1"/>
</dbReference>
<dbReference type="InterPro" id="IPR016181">
    <property type="entry name" value="Acyl_CoA_acyltransferase"/>
</dbReference>
<evidence type="ECO:0000313" key="1">
    <source>
        <dbReference type="EMBL" id="CAA9200252.1"/>
    </source>
</evidence>
<gene>
    <name evidence="1" type="ORF">FLA105534_03004</name>
</gene>
<name>A0A6J4GMD3_9FLAO</name>
<dbReference type="SUPFAM" id="SSF55729">
    <property type="entry name" value="Acyl-CoA N-acyltransferases (Nat)"/>
    <property type="match status" value="1"/>
</dbReference>
<dbReference type="Proteomes" id="UP000479938">
    <property type="component" value="Unassembled WGS sequence"/>
</dbReference>